<evidence type="ECO:0000259" key="1">
    <source>
        <dbReference type="Pfam" id="PF12867"/>
    </source>
</evidence>
<dbReference type="AlphaFoldDB" id="A0A4P7GL62"/>
<dbReference type="Proteomes" id="UP000294894">
    <property type="component" value="Chromosome"/>
</dbReference>
<organism evidence="2 3">
    <name type="scientific">Nocardioides euryhalodurans</name>
    <dbReference type="NCBI Taxonomy" id="2518370"/>
    <lineage>
        <taxon>Bacteria</taxon>
        <taxon>Bacillati</taxon>
        <taxon>Actinomycetota</taxon>
        <taxon>Actinomycetes</taxon>
        <taxon>Propionibacteriales</taxon>
        <taxon>Nocardioidaceae</taxon>
        <taxon>Nocardioides</taxon>
    </lineage>
</organism>
<dbReference type="InterPro" id="IPR034660">
    <property type="entry name" value="DinB/YfiT-like"/>
</dbReference>
<dbReference type="InterPro" id="IPR001646">
    <property type="entry name" value="5peptide_repeat"/>
</dbReference>
<gene>
    <name evidence="2" type="ORF">EXE57_11180</name>
</gene>
<dbReference type="SUPFAM" id="SSF141571">
    <property type="entry name" value="Pentapeptide repeat-like"/>
    <property type="match status" value="1"/>
</dbReference>
<reference evidence="2 3" key="1">
    <citation type="submission" date="2019-03" db="EMBL/GenBank/DDBJ databases">
        <title>Three New Species of Nocardioides, Nocardioides euryhalodurans sp. nov., Nocardioides seonyuensis sp. nov. and Nocardioides eburneoflavus sp. nov., Iolated from Soil.</title>
        <authorList>
            <person name="Roh S.G."/>
            <person name="Lee C."/>
            <person name="Kim M.-K."/>
            <person name="Kim S.B."/>
        </authorList>
    </citation>
    <scope>NUCLEOTIDE SEQUENCE [LARGE SCALE GENOMIC DNA]</scope>
    <source>
        <strain evidence="2 3">MMS17-SY117</strain>
    </source>
</reference>
<accession>A0A4P7GL62</accession>
<sequence length="253" mass="28908">MAETFSHRDLTGATFEHVDLTGARFRAVDLSGVVMRGVDLVDVQISGEVRHLVVNGVDVAPLVEAELVRRHPELALMRPDDAAGFRRAWDVLEGVWEETLAHARRLPPEQLHASVDGEWSFVETLRHLVYATDVWVRRAMLGDPRPWHPLSLPFDEMTPHSEVPWDREARPSLDEVLELRRDRQATVRRVLEQLTDEQLAGDTEPVEGPSWPPAARYPVAEVLWTVLNEEFWHRQYAERDLAVLEERAGSARD</sequence>
<dbReference type="Pfam" id="PF12867">
    <property type="entry name" value="DinB_2"/>
    <property type="match status" value="1"/>
</dbReference>
<dbReference type="RefSeq" id="WP_135077516.1">
    <property type="nucleotide sequence ID" value="NZ_CP038267.1"/>
</dbReference>
<dbReference type="Pfam" id="PF00805">
    <property type="entry name" value="Pentapeptide"/>
    <property type="match status" value="1"/>
</dbReference>
<proteinExistence type="predicted"/>
<dbReference type="InterPro" id="IPR024775">
    <property type="entry name" value="DinB-like"/>
</dbReference>
<dbReference type="SUPFAM" id="SSF109854">
    <property type="entry name" value="DinB/YfiT-like putative metalloenzymes"/>
    <property type="match status" value="1"/>
</dbReference>
<dbReference type="Gene3D" id="2.160.20.80">
    <property type="entry name" value="E3 ubiquitin-protein ligase SopA"/>
    <property type="match status" value="1"/>
</dbReference>
<evidence type="ECO:0000313" key="3">
    <source>
        <dbReference type="Proteomes" id="UP000294894"/>
    </source>
</evidence>
<name>A0A4P7GL62_9ACTN</name>
<feature type="domain" description="DinB-like" evidence="1">
    <location>
        <begin position="92"/>
        <end position="236"/>
    </location>
</feature>
<dbReference type="OrthoDB" id="3542438at2"/>
<protein>
    <submittedName>
        <fullName evidence="2">DinB family protein</fullName>
    </submittedName>
</protein>
<dbReference type="KEGG" id="noy:EXE57_11180"/>
<dbReference type="EMBL" id="CP038267">
    <property type="protein sequence ID" value="QBR92770.1"/>
    <property type="molecule type" value="Genomic_DNA"/>
</dbReference>
<evidence type="ECO:0000313" key="2">
    <source>
        <dbReference type="EMBL" id="QBR92770.1"/>
    </source>
</evidence>
<keyword evidence="3" id="KW-1185">Reference proteome</keyword>
<dbReference type="Gene3D" id="1.20.120.450">
    <property type="entry name" value="dinb family like domain"/>
    <property type="match status" value="1"/>
</dbReference>